<evidence type="ECO:0000256" key="3">
    <source>
        <dbReference type="ARBA" id="ARBA00022692"/>
    </source>
</evidence>
<accession>A0A6L7G8B6</accession>
<feature type="transmembrane region" description="Helical" evidence="6">
    <location>
        <begin position="260"/>
        <end position="284"/>
    </location>
</feature>
<dbReference type="Proteomes" id="UP000477911">
    <property type="component" value="Unassembled WGS sequence"/>
</dbReference>
<evidence type="ECO:0000256" key="5">
    <source>
        <dbReference type="ARBA" id="ARBA00023136"/>
    </source>
</evidence>
<evidence type="ECO:0000259" key="7">
    <source>
        <dbReference type="Pfam" id="PF02687"/>
    </source>
</evidence>
<dbReference type="Pfam" id="PF12704">
    <property type="entry name" value="MacB_PCD"/>
    <property type="match status" value="1"/>
</dbReference>
<feature type="transmembrane region" description="Helical" evidence="6">
    <location>
        <begin position="21"/>
        <end position="40"/>
    </location>
</feature>
<dbReference type="GO" id="GO:0005886">
    <property type="term" value="C:plasma membrane"/>
    <property type="evidence" value="ECO:0007669"/>
    <property type="project" value="UniProtKB-SubCell"/>
</dbReference>
<evidence type="ECO:0000256" key="2">
    <source>
        <dbReference type="ARBA" id="ARBA00022475"/>
    </source>
</evidence>
<keyword evidence="10" id="KW-1185">Reference proteome</keyword>
<feature type="transmembrane region" description="Helical" evidence="6">
    <location>
        <begin position="351"/>
        <end position="372"/>
    </location>
</feature>
<name>A0A6L7G8B6_9RHOB</name>
<dbReference type="AlphaFoldDB" id="A0A6L7G8B6"/>
<evidence type="ECO:0000256" key="6">
    <source>
        <dbReference type="SAM" id="Phobius"/>
    </source>
</evidence>
<evidence type="ECO:0000259" key="8">
    <source>
        <dbReference type="Pfam" id="PF12704"/>
    </source>
</evidence>
<evidence type="ECO:0000313" key="10">
    <source>
        <dbReference type="Proteomes" id="UP000477911"/>
    </source>
</evidence>
<sequence>MRLTPSMLLRQNLTRNLTRSVLMILCIGTAFFLFGLLSSFRAGFEGSEARADRLVVSSKVGGNETLPLAYLQDLKAMPGVAAVTHITRLRAYRSADPRDILGANAVDPESYARVYADTYRFTPALMQALADNRTGVLVGRSLAEREGWKTGDRISLTSFVHPNAQGMSWGFSVAGIFDGAEPTVDTNFLLLRSDYFNTALVRGKDQVNLFGILPAPGTDPDALIQRIDQRFANSSAQTRTQSETAYMGAFLEQFADISTIVQLVSAVAFATILLITANTMIFAIRERTREIGVLKVLGFAGPAVMGLVLAETLVLFLLGLALGLGATAAVLPLLGGALSSIVPELYLTPRAVASAVVIAAVLALLTAAGPALKALRLPVASALKQR</sequence>
<comment type="subcellular location">
    <subcellularLocation>
        <location evidence="1">Cell membrane</location>
        <topology evidence="1">Multi-pass membrane protein</topology>
    </subcellularLocation>
</comment>
<organism evidence="9 10">
    <name type="scientific">Pseudooceanicola albus</name>
    <dbReference type="NCBI Taxonomy" id="2692189"/>
    <lineage>
        <taxon>Bacteria</taxon>
        <taxon>Pseudomonadati</taxon>
        <taxon>Pseudomonadota</taxon>
        <taxon>Alphaproteobacteria</taxon>
        <taxon>Rhodobacterales</taxon>
        <taxon>Paracoccaceae</taxon>
        <taxon>Pseudooceanicola</taxon>
    </lineage>
</organism>
<evidence type="ECO:0000313" key="9">
    <source>
        <dbReference type="EMBL" id="MXN20295.1"/>
    </source>
</evidence>
<reference evidence="9 10" key="1">
    <citation type="submission" date="2019-12" db="EMBL/GenBank/DDBJ databases">
        <authorList>
            <person name="Li M."/>
        </authorList>
    </citation>
    <scope>NUCLEOTIDE SEQUENCE [LARGE SCALE GENOMIC DNA]</scope>
    <source>
        <strain evidence="9 10">GBMRC 2024</strain>
    </source>
</reference>
<keyword evidence="2" id="KW-1003">Cell membrane</keyword>
<keyword evidence="4 6" id="KW-1133">Transmembrane helix</keyword>
<dbReference type="InterPro" id="IPR003838">
    <property type="entry name" value="ABC3_permease_C"/>
</dbReference>
<dbReference type="PANTHER" id="PTHR43738:SF3">
    <property type="entry name" value="ABC TRANSPORTER PERMEASE"/>
    <property type="match status" value="1"/>
</dbReference>
<evidence type="ECO:0000256" key="4">
    <source>
        <dbReference type="ARBA" id="ARBA00022989"/>
    </source>
</evidence>
<feature type="domain" description="ABC3 transporter permease C-terminal" evidence="7">
    <location>
        <begin position="264"/>
        <end position="378"/>
    </location>
</feature>
<feature type="transmembrane region" description="Helical" evidence="6">
    <location>
        <begin position="316"/>
        <end position="339"/>
    </location>
</feature>
<keyword evidence="5 6" id="KW-0472">Membrane</keyword>
<dbReference type="InterPro" id="IPR051125">
    <property type="entry name" value="ABC-4/HrtB_transporter"/>
</dbReference>
<keyword evidence="3 6" id="KW-0812">Transmembrane</keyword>
<dbReference type="InterPro" id="IPR025857">
    <property type="entry name" value="MacB_PCD"/>
</dbReference>
<dbReference type="RefSeq" id="WP_160896420.1">
    <property type="nucleotide sequence ID" value="NZ_WUMU01000026.1"/>
</dbReference>
<gene>
    <name evidence="9" type="ORF">GR170_20860</name>
</gene>
<comment type="caution">
    <text evidence="9">The sequence shown here is derived from an EMBL/GenBank/DDBJ whole genome shotgun (WGS) entry which is preliminary data.</text>
</comment>
<evidence type="ECO:0000256" key="1">
    <source>
        <dbReference type="ARBA" id="ARBA00004651"/>
    </source>
</evidence>
<feature type="domain" description="MacB-like periplasmic core" evidence="8">
    <location>
        <begin position="23"/>
        <end position="229"/>
    </location>
</feature>
<protein>
    <submittedName>
        <fullName evidence="9">FtsX-like permease family protein</fullName>
    </submittedName>
</protein>
<proteinExistence type="predicted"/>
<dbReference type="PANTHER" id="PTHR43738">
    <property type="entry name" value="ABC TRANSPORTER, MEMBRANE PROTEIN"/>
    <property type="match status" value="1"/>
</dbReference>
<dbReference type="EMBL" id="WUMU01000026">
    <property type="protein sequence ID" value="MXN20295.1"/>
    <property type="molecule type" value="Genomic_DNA"/>
</dbReference>
<dbReference type="Pfam" id="PF02687">
    <property type="entry name" value="FtsX"/>
    <property type="match status" value="1"/>
</dbReference>